<gene>
    <name evidence="1" type="ORF">UFOPK3662_02923</name>
</gene>
<proteinExistence type="predicted"/>
<evidence type="ECO:0000313" key="1">
    <source>
        <dbReference type="EMBL" id="CAB4956623.1"/>
    </source>
</evidence>
<sequence length="352" mass="38501">MRAVIDPHYLACHSGLNTDTVAAHVHGILELYREFRDDGLDLLTSDALFDALSSAGLYPLRETYEDFLAEQDVRHIGAGDLARLVLRLMEQSSILEDLVPEVEVAGCDCERAGVMHPFCDCHPTLNTALEFTLHAYAAALIVDPGIRAGFLATRRTADIDPVFSVEFSAILSAKDEMFEDTGLDVALPNALHGEDFLLTGDMPAVLALTPTDHEFGTSAIAGAILQRDDSCMAKWSTSSNFHKTAATHGVLTSPGCDVKFLRTCSEAVLGHGTRDTHWLRTSASGGAPQLKREGAAAWRADIDRDLHLHYWIMPDGSIQLASVVHHNDFTIPNPDFERERFQTMLQSVAHPA</sequence>
<organism evidence="1">
    <name type="scientific">freshwater metagenome</name>
    <dbReference type="NCBI Taxonomy" id="449393"/>
    <lineage>
        <taxon>unclassified sequences</taxon>
        <taxon>metagenomes</taxon>
        <taxon>ecological metagenomes</taxon>
    </lineage>
</organism>
<dbReference type="EMBL" id="CAFBMW010000029">
    <property type="protein sequence ID" value="CAB4956623.1"/>
    <property type="molecule type" value="Genomic_DNA"/>
</dbReference>
<protein>
    <submittedName>
        <fullName evidence="1">Unannotated protein</fullName>
    </submittedName>
</protein>
<dbReference type="AlphaFoldDB" id="A0A6J7KP89"/>
<accession>A0A6J7KP89</accession>
<name>A0A6J7KP89_9ZZZZ</name>
<reference evidence="1" key="1">
    <citation type="submission" date="2020-05" db="EMBL/GenBank/DDBJ databases">
        <authorList>
            <person name="Chiriac C."/>
            <person name="Salcher M."/>
            <person name="Ghai R."/>
            <person name="Kavagutti S V."/>
        </authorList>
    </citation>
    <scope>NUCLEOTIDE SEQUENCE</scope>
</reference>